<evidence type="ECO:0000256" key="1">
    <source>
        <dbReference type="SAM" id="MobiDB-lite"/>
    </source>
</evidence>
<dbReference type="AlphaFoldDB" id="A0A833Z1L5"/>
<accession>A0A833Z1L5</accession>
<dbReference type="Proteomes" id="UP000664940">
    <property type="component" value="Unassembled WGS sequence"/>
</dbReference>
<protein>
    <submittedName>
        <fullName evidence="2">Uncharacterized protein</fullName>
    </submittedName>
</protein>
<feature type="region of interest" description="Disordered" evidence="1">
    <location>
        <begin position="122"/>
        <end position="150"/>
    </location>
</feature>
<feature type="compositionally biased region" description="Basic and acidic residues" evidence="1">
    <location>
        <begin position="131"/>
        <end position="150"/>
    </location>
</feature>
<gene>
    <name evidence="2" type="ORF">HJG60_008341</name>
</gene>
<evidence type="ECO:0000313" key="3">
    <source>
        <dbReference type="Proteomes" id="UP000664940"/>
    </source>
</evidence>
<comment type="caution">
    <text evidence="2">The sequence shown here is derived from an EMBL/GenBank/DDBJ whole genome shotgun (WGS) entry which is preliminary data.</text>
</comment>
<dbReference type="EMBL" id="JABVXQ010000010">
    <property type="protein sequence ID" value="KAF6088518.1"/>
    <property type="molecule type" value="Genomic_DNA"/>
</dbReference>
<organism evidence="2 3">
    <name type="scientific">Phyllostomus discolor</name>
    <name type="common">pale spear-nosed bat</name>
    <dbReference type="NCBI Taxonomy" id="89673"/>
    <lineage>
        <taxon>Eukaryota</taxon>
        <taxon>Metazoa</taxon>
        <taxon>Chordata</taxon>
        <taxon>Craniata</taxon>
        <taxon>Vertebrata</taxon>
        <taxon>Euteleostomi</taxon>
        <taxon>Mammalia</taxon>
        <taxon>Eutheria</taxon>
        <taxon>Laurasiatheria</taxon>
        <taxon>Chiroptera</taxon>
        <taxon>Yangochiroptera</taxon>
        <taxon>Phyllostomidae</taxon>
        <taxon>Phyllostominae</taxon>
        <taxon>Phyllostomus</taxon>
    </lineage>
</organism>
<reference evidence="2 3" key="1">
    <citation type="journal article" date="2020" name="Nature">
        <title>Six reference-quality genomes reveal evolution of bat adaptations.</title>
        <authorList>
            <person name="Jebb D."/>
            <person name="Huang Z."/>
            <person name="Pippel M."/>
            <person name="Hughes G.M."/>
            <person name="Lavrichenko K."/>
            <person name="Devanna P."/>
            <person name="Winkler S."/>
            <person name="Jermiin L.S."/>
            <person name="Skirmuntt E.C."/>
            <person name="Katzourakis A."/>
            <person name="Burkitt-Gray L."/>
            <person name="Ray D.A."/>
            <person name="Sullivan K.A.M."/>
            <person name="Roscito J.G."/>
            <person name="Kirilenko B.M."/>
            <person name="Davalos L.M."/>
            <person name="Corthals A.P."/>
            <person name="Power M.L."/>
            <person name="Jones G."/>
            <person name="Ransome R.D."/>
            <person name="Dechmann D.K.N."/>
            <person name="Locatelli A.G."/>
            <person name="Puechmaille S.J."/>
            <person name="Fedrigo O."/>
            <person name="Jarvis E.D."/>
            <person name="Hiller M."/>
            <person name="Vernes S.C."/>
            <person name="Myers E.W."/>
            <person name="Teeling E.C."/>
        </authorList>
    </citation>
    <scope>NUCLEOTIDE SEQUENCE [LARGE SCALE GENOMIC DNA]</scope>
    <source>
        <strain evidence="2">Bat1K_MPI-CBG_1</strain>
    </source>
</reference>
<name>A0A833Z1L5_9CHIR</name>
<proteinExistence type="predicted"/>
<sequence>MAQPRPKRLGRRPRTPVQILFWKHRGLGRPVSAAVCWLQLQPGTPSHRRRPFSELREARPSLSPTELLLPVSLGDPQYTLLVLRFNVPRGPGVVHSCSRPLRASGGSREPPPEWGQFVRESQASAGIWSSHHREAEKKDGPERKWPLLRS</sequence>
<evidence type="ECO:0000313" key="2">
    <source>
        <dbReference type="EMBL" id="KAF6088518.1"/>
    </source>
</evidence>